<dbReference type="EMBL" id="OCPC01000003">
    <property type="protein sequence ID" value="SOE17522.1"/>
    <property type="molecule type" value="Genomic_DNA"/>
</dbReference>
<sequence length="230" mass="25567">MNAQSTIEPAAETKEDLYYAIHKGLRFANAKMLISLGSVEPSDEAAVTSVLQQFETHLMVSASHLHHENEKIHILLDERAPGATIHAGDDHAEHEQAFVEMRRMAADVAAAAHDRPAKLRSLYQRFAVYFADDLTHMNEEETVLMPLIEKHFSADEIVGIRTRIVQDIPPEEMALYSRAMLGAATPSERVAMVTGMHAGMPDNVFAAFMETVVGHPWRHGDWNALEASLC</sequence>
<organism evidence="1 2">
    <name type="scientific">Hoeflea halophila</name>
    <dbReference type="NCBI Taxonomy" id="714899"/>
    <lineage>
        <taxon>Bacteria</taxon>
        <taxon>Pseudomonadati</taxon>
        <taxon>Pseudomonadota</taxon>
        <taxon>Alphaproteobacteria</taxon>
        <taxon>Hyphomicrobiales</taxon>
        <taxon>Rhizobiaceae</taxon>
        <taxon>Hoeflea</taxon>
    </lineage>
</organism>
<protein>
    <recommendedName>
        <fullName evidence="3">Hemerythrin-like domain-containing protein</fullName>
    </recommendedName>
</protein>
<dbReference type="OrthoDB" id="5635488at2"/>
<dbReference type="Proteomes" id="UP000219465">
    <property type="component" value="Unassembled WGS sequence"/>
</dbReference>
<evidence type="ECO:0000313" key="2">
    <source>
        <dbReference type="Proteomes" id="UP000219465"/>
    </source>
</evidence>
<evidence type="ECO:0008006" key="3">
    <source>
        <dbReference type="Google" id="ProtNLM"/>
    </source>
</evidence>
<name>A0A286IBS1_9HYPH</name>
<gene>
    <name evidence="1" type="ORF">SAMN05877838_2422</name>
</gene>
<evidence type="ECO:0000313" key="1">
    <source>
        <dbReference type="EMBL" id="SOE17522.1"/>
    </source>
</evidence>
<keyword evidence="2" id="KW-1185">Reference proteome</keyword>
<proteinExistence type="predicted"/>
<accession>A0A286IBS1</accession>
<dbReference type="Gene3D" id="1.20.120.520">
    <property type="entry name" value="nmb1532 protein domain like"/>
    <property type="match status" value="1"/>
</dbReference>
<dbReference type="RefSeq" id="WP_097108011.1">
    <property type="nucleotide sequence ID" value="NZ_OCPC01000003.1"/>
</dbReference>
<dbReference type="AlphaFoldDB" id="A0A286IBS1"/>
<reference evidence="2" key="1">
    <citation type="submission" date="2017-08" db="EMBL/GenBank/DDBJ databases">
        <authorList>
            <person name="Varghese N."/>
            <person name="Submissions S."/>
        </authorList>
    </citation>
    <scope>NUCLEOTIDE SEQUENCE [LARGE SCALE GENOMIC DNA]</scope>
    <source>
        <strain evidence="2">KCTC 23107</strain>
    </source>
</reference>